<evidence type="ECO:0000313" key="2">
    <source>
        <dbReference type="Proteomes" id="UP000314294"/>
    </source>
</evidence>
<name>A0A4Z2I7E0_9TELE</name>
<protein>
    <submittedName>
        <fullName evidence="1">Uncharacterized protein</fullName>
    </submittedName>
</protein>
<dbReference type="Proteomes" id="UP000314294">
    <property type="component" value="Unassembled WGS sequence"/>
</dbReference>
<keyword evidence="2" id="KW-1185">Reference proteome</keyword>
<dbReference type="AlphaFoldDB" id="A0A4Z2I7E0"/>
<sequence>MEQLSEPAVLLARQMNFPDMLLCQRTEFLEMSELGLYQACNTTIWPLTTSISPLGISTSLVMRCACVTDEILGDSPYPTSVRSGFLLLLSFKTKAQH</sequence>
<accession>A0A4Z2I7E0</accession>
<comment type="caution">
    <text evidence="1">The sequence shown here is derived from an EMBL/GenBank/DDBJ whole genome shotgun (WGS) entry which is preliminary data.</text>
</comment>
<evidence type="ECO:0000313" key="1">
    <source>
        <dbReference type="EMBL" id="TNN73244.1"/>
    </source>
</evidence>
<proteinExistence type="predicted"/>
<reference evidence="1 2" key="1">
    <citation type="submission" date="2019-03" db="EMBL/GenBank/DDBJ databases">
        <title>First draft genome of Liparis tanakae, snailfish: a comprehensive survey of snailfish specific genes.</title>
        <authorList>
            <person name="Kim W."/>
            <person name="Song I."/>
            <person name="Jeong J.-H."/>
            <person name="Kim D."/>
            <person name="Kim S."/>
            <person name="Ryu S."/>
            <person name="Song J.Y."/>
            <person name="Lee S.K."/>
        </authorList>
    </citation>
    <scope>NUCLEOTIDE SEQUENCE [LARGE SCALE GENOMIC DNA]</scope>
    <source>
        <tissue evidence="1">Muscle</tissue>
    </source>
</reference>
<gene>
    <name evidence="1" type="ORF">EYF80_016575</name>
</gene>
<organism evidence="1 2">
    <name type="scientific">Liparis tanakae</name>
    <name type="common">Tanaka's snailfish</name>
    <dbReference type="NCBI Taxonomy" id="230148"/>
    <lineage>
        <taxon>Eukaryota</taxon>
        <taxon>Metazoa</taxon>
        <taxon>Chordata</taxon>
        <taxon>Craniata</taxon>
        <taxon>Vertebrata</taxon>
        <taxon>Euteleostomi</taxon>
        <taxon>Actinopterygii</taxon>
        <taxon>Neopterygii</taxon>
        <taxon>Teleostei</taxon>
        <taxon>Neoteleostei</taxon>
        <taxon>Acanthomorphata</taxon>
        <taxon>Eupercaria</taxon>
        <taxon>Perciformes</taxon>
        <taxon>Cottioidei</taxon>
        <taxon>Cottales</taxon>
        <taxon>Liparidae</taxon>
        <taxon>Liparis</taxon>
    </lineage>
</organism>
<dbReference type="EMBL" id="SRLO01000127">
    <property type="protein sequence ID" value="TNN73244.1"/>
    <property type="molecule type" value="Genomic_DNA"/>
</dbReference>